<dbReference type="Gene3D" id="3.30.300.20">
    <property type="match status" value="1"/>
</dbReference>
<dbReference type="InterPro" id="IPR036102">
    <property type="entry name" value="OsmC/Ohrsf"/>
</dbReference>
<dbReference type="Pfam" id="PF02566">
    <property type="entry name" value="OsmC"/>
    <property type="match status" value="1"/>
</dbReference>
<accession>A0A2V3HU61</accession>
<reference evidence="1 2" key="1">
    <citation type="journal article" date="2015" name="Nat. Commun.">
        <title>Genomic and transcriptomic evidence for scavenging of diverse organic compounds by widespread deep-sea archaea.</title>
        <authorList>
            <person name="Li M."/>
            <person name="Baker B.J."/>
            <person name="Anantharaman K."/>
            <person name="Jain S."/>
            <person name="Breier J.A."/>
            <person name="Dick G.J."/>
        </authorList>
    </citation>
    <scope>NUCLEOTIDE SEQUENCE [LARGE SCALE GENOMIC DNA]</scope>
    <source>
        <strain evidence="1">Cayman_51_deep</strain>
    </source>
</reference>
<evidence type="ECO:0000313" key="2">
    <source>
        <dbReference type="Proteomes" id="UP000248161"/>
    </source>
</evidence>
<name>A0A2V3HU61_9ARCH</name>
<comment type="caution">
    <text evidence="1">The sequence shown here is derived from an EMBL/GenBank/DDBJ whole genome shotgun (WGS) entry which is preliminary data.</text>
</comment>
<gene>
    <name evidence="1" type="ORF">CXX69_00275</name>
</gene>
<dbReference type="InterPro" id="IPR003718">
    <property type="entry name" value="OsmC/Ohr_fam"/>
</dbReference>
<dbReference type="SUPFAM" id="SSF82784">
    <property type="entry name" value="OsmC-like"/>
    <property type="match status" value="1"/>
</dbReference>
<protein>
    <recommendedName>
        <fullName evidence="3">Osmotically inducible protein OsmC</fullName>
    </recommendedName>
</protein>
<dbReference type="PANTHER" id="PTHR34352:SF1">
    <property type="entry name" value="PROTEIN YHFA"/>
    <property type="match status" value="1"/>
</dbReference>
<dbReference type="Proteomes" id="UP000248161">
    <property type="component" value="Unassembled WGS sequence"/>
</dbReference>
<evidence type="ECO:0008006" key="3">
    <source>
        <dbReference type="Google" id="ProtNLM"/>
    </source>
</evidence>
<evidence type="ECO:0000313" key="1">
    <source>
        <dbReference type="EMBL" id="PXF22412.1"/>
    </source>
</evidence>
<proteinExistence type="predicted"/>
<dbReference type="EMBL" id="PSPG01000001">
    <property type="protein sequence ID" value="PXF22412.1"/>
    <property type="molecule type" value="Genomic_DNA"/>
</dbReference>
<dbReference type="PANTHER" id="PTHR34352">
    <property type="entry name" value="PROTEIN YHFA"/>
    <property type="match status" value="1"/>
</dbReference>
<sequence>MQGTVHWITGEEMVGEIAGKSFGIHSEAHAGPMQMVLISHGACSFIDVIAGLKDRMDNVRSAWVELEADRADEHPRVFTAVRMKYVIEGDVPEKLVNRLIEQSHEKYCSVGAMMTGAGVALDWSVDIRA</sequence>
<dbReference type="RefSeq" id="WP_338169731.1">
    <property type="nucleotide sequence ID" value="NZ_JAKUUN010000004.1"/>
</dbReference>
<dbReference type="AlphaFoldDB" id="A0A2V3HU61"/>
<dbReference type="InterPro" id="IPR015946">
    <property type="entry name" value="KH_dom-like_a/b"/>
</dbReference>
<organism evidence="1 2">
    <name type="scientific">Candidatus Thalassarchaeum betae</name>
    <dbReference type="NCBI Taxonomy" id="2599289"/>
    <lineage>
        <taxon>Archaea</taxon>
        <taxon>Methanobacteriati</taxon>
        <taxon>Thermoplasmatota</taxon>
        <taxon>Candidatus Poseidoniia</taxon>
        <taxon>Candidatus Poseidoniales</taxon>
        <taxon>Candidatus Thalassarchaeaceae</taxon>
        <taxon>Candidatus Thalassarchaeum</taxon>
    </lineage>
</organism>